<protein>
    <submittedName>
        <fullName evidence="2">Uncharacterized protein</fullName>
    </submittedName>
</protein>
<dbReference type="AlphaFoldDB" id="A0AAV8Q6N9"/>
<sequence>MGRKPLLVRFLSLLPIRQRPSRTGSERPRPGRHVYGYRRRHPVPPPRHRLGSRRLPACVLQGEREAADVPVVPSMGSGTPPARITLVYVGGGVEAGPNIVLRDVREVGGAATGVAAPASAAEMGRRREEPLRPMPPLLGHNGVARPLRLGGVHVANADRADGR</sequence>
<proteinExistence type="predicted"/>
<feature type="region of interest" description="Disordered" evidence="1">
    <location>
        <begin position="19"/>
        <end position="51"/>
    </location>
</feature>
<evidence type="ECO:0000256" key="1">
    <source>
        <dbReference type="SAM" id="MobiDB-lite"/>
    </source>
</evidence>
<feature type="compositionally biased region" description="Basic residues" evidence="1">
    <location>
        <begin position="30"/>
        <end position="51"/>
    </location>
</feature>
<comment type="caution">
    <text evidence="2">The sequence shown here is derived from an EMBL/GenBank/DDBJ whole genome shotgun (WGS) entry which is preliminary data.</text>
</comment>
<name>A0AAV8Q6N9_ENSVE</name>
<dbReference type="Proteomes" id="UP001222027">
    <property type="component" value="Unassembled WGS sequence"/>
</dbReference>
<organism evidence="2 3">
    <name type="scientific">Ensete ventricosum</name>
    <name type="common">Abyssinian banana</name>
    <name type="synonym">Musa ensete</name>
    <dbReference type="NCBI Taxonomy" id="4639"/>
    <lineage>
        <taxon>Eukaryota</taxon>
        <taxon>Viridiplantae</taxon>
        <taxon>Streptophyta</taxon>
        <taxon>Embryophyta</taxon>
        <taxon>Tracheophyta</taxon>
        <taxon>Spermatophyta</taxon>
        <taxon>Magnoliopsida</taxon>
        <taxon>Liliopsida</taxon>
        <taxon>Zingiberales</taxon>
        <taxon>Musaceae</taxon>
        <taxon>Ensete</taxon>
    </lineage>
</organism>
<reference evidence="2 3" key="1">
    <citation type="submission" date="2022-12" db="EMBL/GenBank/DDBJ databases">
        <title>Chromosome-scale assembly of the Ensete ventricosum genome.</title>
        <authorList>
            <person name="Dussert Y."/>
            <person name="Stocks J."/>
            <person name="Wendawek A."/>
            <person name="Woldeyes F."/>
            <person name="Nichols R.A."/>
            <person name="Borrell J.S."/>
        </authorList>
    </citation>
    <scope>NUCLEOTIDE SEQUENCE [LARGE SCALE GENOMIC DNA]</scope>
    <source>
        <strain evidence="3">cv. Maze</strain>
        <tissue evidence="2">Seeds</tissue>
    </source>
</reference>
<dbReference type="EMBL" id="JAQQAF010000008">
    <property type="protein sequence ID" value="KAJ8465216.1"/>
    <property type="molecule type" value="Genomic_DNA"/>
</dbReference>
<evidence type="ECO:0000313" key="2">
    <source>
        <dbReference type="EMBL" id="KAJ8465216.1"/>
    </source>
</evidence>
<gene>
    <name evidence="2" type="ORF">OPV22_027768</name>
</gene>
<keyword evidence="3" id="KW-1185">Reference proteome</keyword>
<accession>A0AAV8Q6N9</accession>
<evidence type="ECO:0000313" key="3">
    <source>
        <dbReference type="Proteomes" id="UP001222027"/>
    </source>
</evidence>